<keyword evidence="2" id="KW-1185">Reference proteome</keyword>
<gene>
    <name evidence="1" type="ORF">DPX16_6853</name>
</gene>
<comment type="caution">
    <text evidence="1">The sequence shown here is derived from an EMBL/GenBank/DDBJ whole genome shotgun (WGS) entry which is preliminary data.</text>
</comment>
<dbReference type="AlphaFoldDB" id="A0A3N0Y5G7"/>
<proteinExistence type="predicted"/>
<sequence length="80" mass="9353">MNHQPSKCYVKNEEPHLQMSNALLPSHHNNNVQIAMHKPRNGVMTHYRNNMQDDIQTYSMEIRKNGRTVACEEVNIYSTN</sequence>
<name>A0A3N0Y5G7_ANAGA</name>
<accession>A0A3N0Y5G7</accession>
<evidence type="ECO:0000313" key="2">
    <source>
        <dbReference type="Proteomes" id="UP000281406"/>
    </source>
</evidence>
<reference evidence="1 2" key="1">
    <citation type="submission" date="2018-10" db="EMBL/GenBank/DDBJ databases">
        <title>Genome assembly for a Yunnan-Guizhou Plateau 3E fish, Anabarilius grahami (Regan), and its evolutionary and genetic applications.</title>
        <authorList>
            <person name="Jiang W."/>
        </authorList>
    </citation>
    <scope>NUCLEOTIDE SEQUENCE [LARGE SCALE GENOMIC DNA]</scope>
    <source>
        <strain evidence="1">AG-KIZ</strain>
        <tissue evidence="1">Muscle</tissue>
    </source>
</reference>
<dbReference type="EMBL" id="RJVU01051648">
    <property type="protein sequence ID" value="ROL41455.1"/>
    <property type="molecule type" value="Genomic_DNA"/>
</dbReference>
<evidence type="ECO:0000313" key="1">
    <source>
        <dbReference type="EMBL" id="ROL41455.1"/>
    </source>
</evidence>
<dbReference type="Proteomes" id="UP000281406">
    <property type="component" value="Unassembled WGS sequence"/>
</dbReference>
<organism evidence="1 2">
    <name type="scientific">Anabarilius grahami</name>
    <name type="common">Kanglang fish</name>
    <name type="synonym">Barilius grahami</name>
    <dbReference type="NCBI Taxonomy" id="495550"/>
    <lineage>
        <taxon>Eukaryota</taxon>
        <taxon>Metazoa</taxon>
        <taxon>Chordata</taxon>
        <taxon>Craniata</taxon>
        <taxon>Vertebrata</taxon>
        <taxon>Euteleostomi</taxon>
        <taxon>Actinopterygii</taxon>
        <taxon>Neopterygii</taxon>
        <taxon>Teleostei</taxon>
        <taxon>Ostariophysi</taxon>
        <taxon>Cypriniformes</taxon>
        <taxon>Xenocyprididae</taxon>
        <taxon>Xenocypridinae</taxon>
        <taxon>Xenocypridinae incertae sedis</taxon>
        <taxon>Anabarilius</taxon>
    </lineage>
</organism>
<protein>
    <submittedName>
        <fullName evidence="1">Uncharacterized protein</fullName>
    </submittedName>
</protein>